<dbReference type="Proteomes" id="UP000007800">
    <property type="component" value="Unassembled WGS sequence"/>
</dbReference>
<organism evidence="2">
    <name type="scientific">Perkinsus marinus (strain ATCC 50983 / TXsc)</name>
    <dbReference type="NCBI Taxonomy" id="423536"/>
    <lineage>
        <taxon>Eukaryota</taxon>
        <taxon>Sar</taxon>
        <taxon>Alveolata</taxon>
        <taxon>Perkinsozoa</taxon>
        <taxon>Perkinsea</taxon>
        <taxon>Perkinsida</taxon>
        <taxon>Perkinsidae</taxon>
        <taxon>Perkinsus</taxon>
    </lineage>
</organism>
<dbReference type="GO" id="GO:0004497">
    <property type="term" value="F:monooxygenase activity"/>
    <property type="evidence" value="ECO:0007669"/>
    <property type="project" value="InterPro"/>
</dbReference>
<evidence type="ECO:0000313" key="1">
    <source>
        <dbReference type="EMBL" id="EER04900.1"/>
    </source>
</evidence>
<evidence type="ECO:0000313" key="2">
    <source>
        <dbReference type="Proteomes" id="UP000007800"/>
    </source>
</evidence>
<dbReference type="GeneID" id="9050406"/>
<dbReference type="SUPFAM" id="SSF48264">
    <property type="entry name" value="Cytochrome P450"/>
    <property type="match status" value="1"/>
</dbReference>
<protein>
    <submittedName>
        <fullName evidence="1">Uncharacterized protein</fullName>
    </submittedName>
</protein>
<dbReference type="AlphaFoldDB" id="C5LEE2"/>
<dbReference type="GO" id="GO:0005506">
    <property type="term" value="F:iron ion binding"/>
    <property type="evidence" value="ECO:0007669"/>
    <property type="project" value="InterPro"/>
</dbReference>
<dbReference type="EMBL" id="GG681225">
    <property type="protein sequence ID" value="EER04900.1"/>
    <property type="molecule type" value="Genomic_DNA"/>
</dbReference>
<name>C5LEE2_PERM5</name>
<accession>C5LEE2</accession>
<reference evidence="1 2" key="1">
    <citation type="submission" date="2008-07" db="EMBL/GenBank/DDBJ databases">
        <authorList>
            <person name="El-Sayed N."/>
            <person name="Caler E."/>
            <person name="Inman J."/>
            <person name="Amedeo P."/>
            <person name="Hass B."/>
            <person name="Wortman J."/>
        </authorList>
    </citation>
    <scope>NUCLEOTIDE SEQUENCE [LARGE SCALE GENOMIC DNA]</scope>
    <source>
        <strain evidence="2">ATCC 50983 / TXsc</strain>
    </source>
</reference>
<dbReference type="OrthoDB" id="417790at2759"/>
<proteinExistence type="predicted"/>
<dbReference type="GO" id="GO:0016705">
    <property type="term" value="F:oxidoreductase activity, acting on paired donors, with incorporation or reduction of molecular oxygen"/>
    <property type="evidence" value="ECO:0007669"/>
    <property type="project" value="InterPro"/>
</dbReference>
<dbReference type="RefSeq" id="XP_002773084.1">
    <property type="nucleotide sequence ID" value="XM_002773038.1"/>
</dbReference>
<sequence>MHSGAKQLNRICDEIIKERRAERRSGKGVERHDLLDKLLHLDEADLRGNLMT</sequence>
<dbReference type="GO" id="GO:0020037">
    <property type="term" value="F:heme binding"/>
    <property type="evidence" value="ECO:0007669"/>
    <property type="project" value="InterPro"/>
</dbReference>
<dbReference type="InParanoid" id="C5LEE2"/>
<dbReference type="InterPro" id="IPR036396">
    <property type="entry name" value="Cyt_P450_sf"/>
</dbReference>
<keyword evidence="2" id="KW-1185">Reference proteome</keyword>
<gene>
    <name evidence="1" type="ORF">Pmar_PMAR027466</name>
</gene>